<dbReference type="Proteomes" id="UP000193467">
    <property type="component" value="Unassembled WGS sequence"/>
</dbReference>
<comment type="catalytic activity">
    <reaction evidence="4">
        <text>glycyl-tRNA(Ala) + H2O = tRNA(Ala) + glycine + H(+)</text>
        <dbReference type="Rhea" id="RHEA:53744"/>
        <dbReference type="Rhea" id="RHEA-COMP:9657"/>
        <dbReference type="Rhea" id="RHEA-COMP:13640"/>
        <dbReference type="ChEBI" id="CHEBI:15377"/>
        <dbReference type="ChEBI" id="CHEBI:15378"/>
        <dbReference type="ChEBI" id="CHEBI:57305"/>
        <dbReference type="ChEBI" id="CHEBI:78442"/>
        <dbReference type="ChEBI" id="CHEBI:78522"/>
        <dbReference type="EC" id="3.1.1.96"/>
    </reaction>
</comment>
<protein>
    <recommendedName>
        <fullName evidence="3 6">D-aminoacyl-tRNA deacylase</fullName>
        <ecNumber evidence="2 6">3.1.1.96</ecNumber>
    </recommendedName>
</protein>
<dbReference type="GO" id="GO:0106026">
    <property type="term" value="F:Gly-tRNA(Ala) deacylase activity"/>
    <property type="evidence" value="ECO:0007669"/>
    <property type="project" value="RHEA"/>
</dbReference>
<proteinExistence type="inferred from homology"/>
<evidence type="ECO:0000256" key="3">
    <source>
        <dbReference type="ARBA" id="ARBA00020007"/>
    </source>
</evidence>
<dbReference type="GO" id="GO:0005737">
    <property type="term" value="C:cytoplasm"/>
    <property type="evidence" value="ECO:0007669"/>
    <property type="project" value="UniProtKB-SubCell"/>
</dbReference>
<dbReference type="SUPFAM" id="SSF69500">
    <property type="entry name" value="DTD-like"/>
    <property type="match status" value="1"/>
</dbReference>
<dbReference type="GO" id="GO:0051500">
    <property type="term" value="F:D-tyrosyl-tRNA(Tyr) deacylase activity"/>
    <property type="evidence" value="ECO:0007669"/>
    <property type="project" value="TreeGrafter"/>
</dbReference>
<dbReference type="InParanoid" id="A0A1Y2G0F9"/>
<comment type="catalytic activity">
    <reaction evidence="5">
        <text>a D-aminoacyl-tRNA + H2O = a tRNA + a D-alpha-amino acid + H(+)</text>
        <dbReference type="Rhea" id="RHEA:13953"/>
        <dbReference type="Rhea" id="RHEA-COMP:10123"/>
        <dbReference type="Rhea" id="RHEA-COMP:10124"/>
        <dbReference type="ChEBI" id="CHEBI:15377"/>
        <dbReference type="ChEBI" id="CHEBI:15378"/>
        <dbReference type="ChEBI" id="CHEBI:59871"/>
        <dbReference type="ChEBI" id="CHEBI:78442"/>
        <dbReference type="ChEBI" id="CHEBI:79333"/>
        <dbReference type="EC" id="3.1.1.96"/>
    </reaction>
</comment>
<dbReference type="InterPro" id="IPR023509">
    <property type="entry name" value="DTD-like_sf"/>
</dbReference>
<evidence type="ECO:0000313" key="9">
    <source>
        <dbReference type="Proteomes" id="UP000193467"/>
    </source>
</evidence>
<comment type="similarity">
    <text evidence="1 6">Belongs to the DTD family.</text>
</comment>
<feature type="compositionally biased region" description="Basic and acidic residues" evidence="7">
    <location>
        <begin position="173"/>
        <end position="183"/>
    </location>
</feature>
<dbReference type="OrthoDB" id="2533399at2759"/>
<dbReference type="Gene3D" id="3.50.80.10">
    <property type="entry name" value="D-tyrosyl-tRNA(Tyr) deacylase"/>
    <property type="match status" value="1"/>
</dbReference>
<dbReference type="NCBIfam" id="TIGR00256">
    <property type="entry name" value="D-aminoacyl-tRNA deacylase"/>
    <property type="match status" value="1"/>
</dbReference>
<dbReference type="PANTHER" id="PTHR10472:SF5">
    <property type="entry name" value="D-AMINOACYL-TRNA DEACYLASE 1"/>
    <property type="match status" value="1"/>
</dbReference>
<dbReference type="EC" id="3.1.1.96" evidence="2 6"/>
<dbReference type="FunFam" id="3.50.80.10:FF:000001">
    <property type="entry name" value="D-aminoacyl-tRNA deacylase"/>
    <property type="match status" value="1"/>
</dbReference>
<evidence type="ECO:0000256" key="1">
    <source>
        <dbReference type="ARBA" id="ARBA00009673"/>
    </source>
</evidence>
<name>A0A1Y2G0F9_9BASI</name>
<dbReference type="InterPro" id="IPR003732">
    <property type="entry name" value="Daa-tRNA_deacyls_DTD"/>
</dbReference>
<accession>A0A1Y2G0F9</accession>
<dbReference type="AlphaFoldDB" id="A0A1Y2G0F9"/>
<comment type="caution">
    <text evidence="8">The sequence shown here is derived from an EMBL/GenBank/DDBJ whole genome shotgun (WGS) entry which is preliminary data.</text>
</comment>
<keyword evidence="6" id="KW-0963">Cytoplasm</keyword>
<keyword evidence="9" id="KW-1185">Reference proteome</keyword>
<evidence type="ECO:0000313" key="8">
    <source>
        <dbReference type="EMBL" id="ORY90134.1"/>
    </source>
</evidence>
<evidence type="ECO:0000256" key="5">
    <source>
        <dbReference type="ARBA" id="ARBA00048018"/>
    </source>
</evidence>
<feature type="region of interest" description="Disordered" evidence="7">
    <location>
        <begin position="152"/>
        <end position="183"/>
    </location>
</feature>
<dbReference type="STRING" id="106004.A0A1Y2G0F9"/>
<sequence length="215" mass="23599">MVKAVIQRVRNASVTVDGKVVSSIGRGLMVLVGIGTNDTAYEMGWLSQKLLAMKLFPDNAEESWGWKKGVAEIEGEVLCVSQFTLCANVKKGSKPDFHGAMPGETSKQMYDDFLADLRSKYKADRIFDGQFGAMMDVQLINDGPATILLDSTTDAPAPPAPKKIPLTPAQKQQRKEDLARKAAARDEMLAKRKADAEIEAGKLADRFKEAMTEQY</sequence>
<organism evidence="8 9">
    <name type="scientific">Leucosporidium creatinivorum</name>
    <dbReference type="NCBI Taxonomy" id="106004"/>
    <lineage>
        <taxon>Eukaryota</taxon>
        <taxon>Fungi</taxon>
        <taxon>Dikarya</taxon>
        <taxon>Basidiomycota</taxon>
        <taxon>Pucciniomycotina</taxon>
        <taxon>Microbotryomycetes</taxon>
        <taxon>Leucosporidiales</taxon>
        <taxon>Leucosporidium</taxon>
    </lineage>
</organism>
<reference evidence="8 9" key="1">
    <citation type="submission" date="2016-07" db="EMBL/GenBank/DDBJ databases">
        <title>Pervasive Adenine N6-methylation of Active Genes in Fungi.</title>
        <authorList>
            <consortium name="DOE Joint Genome Institute"/>
            <person name="Mondo S.J."/>
            <person name="Dannebaum R.O."/>
            <person name="Kuo R.C."/>
            <person name="Labutti K."/>
            <person name="Haridas S."/>
            <person name="Kuo A."/>
            <person name="Salamov A."/>
            <person name="Ahrendt S.R."/>
            <person name="Lipzen A."/>
            <person name="Sullivan W."/>
            <person name="Andreopoulos W.B."/>
            <person name="Clum A."/>
            <person name="Lindquist E."/>
            <person name="Daum C."/>
            <person name="Ramamoorthy G.K."/>
            <person name="Gryganskyi A."/>
            <person name="Culley D."/>
            <person name="Magnuson J.K."/>
            <person name="James T.Y."/>
            <person name="O'Malley M.A."/>
            <person name="Stajich J.E."/>
            <person name="Spatafora J.W."/>
            <person name="Visel A."/>
            <person name="Grigoriev I.V."/>
        </authorList>
    </citation>
    <scope>NUCLEOTIDE SEQUENCE [LARGE SCALE GENOMIC DNA]</scope>
    <source>
        <strain evidence="8 9">62-1032</strain>
    </source>
</reference>
<evidence type="ECO:0000256" key="7">
    <source>
        <dbReference type="SAM" id="MobiDB-lite"/>
    </source>
</evidence>
<evidence type="ECO:0000256" key="2">
    <source>
        <dbReference type="ARBA" id="ARBA00013056"/>
    </source>
</evidence>
<evidence type="ECO:0000256" key="4">
    <source>
        <dbReference type="ARBA" id="ARBA00047676"/>
    </source>
</evidence>
<dbReference type="EMBL" id="MCGR01000004">
    <property type="protein sequence ID" value="ORY90134.1"/>
    <property type="molecule type" value="Genomic_DNA"/>
</dbReference>
<dbReference type="FunCoup" id="A0A1Y2G0F9">
    <property type="interactions" value="338"/>
</dbReference>
<keyword evidence="6" id="KW-0820">tRNA-binding</keyword>
<keyword evidence="6" id="KW-0378">Hydrolase</keyword>
<dbReference type="PANTHER" id="PTHR10472">
    <property type="entry name" value="D-TYROSYL-TRNA TYR DEACYLASE"/>
    <property type="match status" value="1"/>
</dbReference>
<keyword evidence="6" id="KW-0694">RNA-binding</keyword>
<gene>
    <name evidence="8" type="ORF">BCR35DRAFT_287361</name>
</gene>
<comment type="subcellular location">
    <subcellularLocation>
        <location evidence="6">Cytoplasm</location>
    </subcellularLocation>
</comment>
<dbReference type="GO" id="GO:0000049">
    <property type="term" value="F:tRNA binding"/>
    <property type="evidence" value="ECO:0007669"/>
    <property type="project" value="UniProtKB-KW"/>
</dbReference>
<evidence type="ECO:0000256" key="6">
    <source>
        <dbReference type="RuleBase" id="RU003470"/>
    </source>
</evidence>
<dbReference type="HAMAP" id="MF_00518">
    <property type="entry name" value="Deacylase_Dtd"/>
    <property type="match status" value="1"/>
</dbReference>
<dbReference type="Pfam" id="PF02580">
    <property type="entry name" value="Tyr_Deacylase"/>
    <property type="match status" value="1"/>
</dbReference>